<dbReference type="Proteomes" id="UP000557872">
    <property type="component" value="Unassembled WGS sequence"/>
</dbReference>
<evidence type="ECO:0000256" key="1">
    <source>
        <dbReference type="SAM" id="SignalP"/>
    </source>
</evidence>
<feature type="chain" id="PRO_5032324313" evidence="1">
    <location>
        <begin position="21"/>
        <end position="235"/>
    </location>
</feature>
<dbReference type="InterPro" id="IPR013424">
    <property type="entry name" value="Ice-binding_C"/>
</dbReference>
<dbReference type="AlphaFoldDB" id="A0A851GCU9"/>
<evidence type="ECO:0000259" key="2">
    <source>
        <dbReference type="Pfam" id="PF07589"/>
    </source>
</evidence>
<keyword evidence="1" id="KW-0732">Signal</keyword>
<keyword evidence="4" id="KW-1185">Reference proteome</keyword>
<evidence type="ECO:0000313" key="3">
    <source>
        <dbReference type="EMBL" id="NWK55009.1"/>
    </source>
</evidence>
<name>A0A851GCU9_9BACT</name>
<proteinExistence type="predicted"/>
<evidence type="ECO:0000313" key="4">
    <source>
        <dbReference type="Proteomes" id="UP000557872"/>
    </source>
</evidence>
<dbReference type="RefSeq" id="WP_178931554.1">
    <property type="nucleotide sequence ID" value="NZ_JACBAZ010000002.1"/>
</dbReference>
<dbReference type="EMBL" id="JACBAZ010000002">
    <property type="protein sequence ID" value="NWK55009.1"/>
    <property type="molecule type" value="Genomic_DNA"/>
</dbReference>
<feature type="signal peptide" evidence="1">
    <location>
        <begin position="1"/>
        <end position="20"/>
    </location>
</feature>
<accession>A0A851GCU9</accession>
<dbReference type="Pfam" id="PF07589">
    <property type="entry name" value="PEP-CTERM"/>
    <property type="match status" value="1"/>
</dbReference>
<gene>
    <name evidence="3" type="ORF">HW115_05275</name>
</gene>
<dbReference type="NCBIfam" id="TIGR02595">
    <property type="entry name" value="PEP_CTERM"/>
    <property type="match status" value="1"/>
</dbReference>
<protein>
    <submittedName>
        <fullName evidence="3">PEP-CTERM sorting domain-containing protein</fullName>
    </submittedName>
</protein>
<comment type="caution">
    <text evidence="3">The sequence shown here is derived from an EMBL/GenBank/DDBJ whole genome shotgun (WGS) entry which is preliminary data.</text>
</comment>
<feature type="domain" description="Ice-binding protein C-terminal" evidence="2">
    <location>
        <begin position="212"/>
        <end position="234"/>
    </location>
</feature>
<organism evidence="3 4">
    <name type="scientific">Oceaniferula marina</name>
    <dbReference type="NCBI Taxonomy" id="2748318"/>
    <lineage>
        <taxon>Bacteria</taxon>
        <taxon>Pseudomonadati</taxon>
        <taxon>Verrucomicrobiota</taxon>
        <taxon>Verrucomicrobiia</taxon>
        <taxon>Verrucomicrobiales</taxon>
        <taxon>Verrucomicrobiaceae</taxon>
        <taxon>Oceaniferula</taxon>
    </lineage>
</organism>
<reference evidence="3 4" key="1">
    <citation type="submission" date="2020-07" db="EMBL/GenBank/DDBJ databases">
        <title>Roseicoccus Jingziensis gen. nov., sp. nov., isolated from coastal seawater.</title>
        <authorList>
            <person name="Feng X."/>
        </authorList>
    </citation>
    <scope>NUCLEOTIDE SEQUENCE [LARGE SCALE GENOMIC DNA]</scope>
    <source>
        <strain evidence="3 4">N1E253</strain>
    </source>
</reference>
<sequence>MKLNTTLFALTAASTLTLQAATTQLPDTLDYLQTIDSGQLKTDGETCTITTGGTLTFTTPNWETILQAGDISATGTTTINIETGGTMTWENATSANSTRLFLGNQTAGSTGIINLNGGDFLGANLTEFILGRNDATGLFNISAGTAEFGNLQFGSGTGTIDFTAGSTGSLTVTGYTQTDYETLWTDGNLTYGGAQSGTFADNFSVSGSTLTAVPEPSSAALLGLGGIALVLRRRM</sequence>